<dbReference type="EMBL" id="JACGCI010000002">
    <property type="protein sequence ID" value="KAF6765500.1"/>
    <property type="molecule type" value="Genomic_DNA"/>
</dbReference>
<evidence type="ECO:0000313" key="1">
    <source>
        <dbReference type="EMBL" id="KAF6765500.1"/>
    </source>
</evidence>
<sequence>MAVVVQMKCVFFWSDGQADWPDRLAPYGGPLPNRLPLAARHLPRVAHSRLCWAHWWLMGHYIHQFLFFESAVWKVENRISVLAHAGGRIFLVSGPLAAVQLLYSWGCAELVPRWYLYYSSRKLNSLLLNSLEYPRGSEYGGKTNFGLPIILVGVLAALSCPAFAEGCTFEALLGALVVDGSFWKVENRISVLAHAGGRIFLVSGPLAAVQLLYSWGCAELVPRWYLYYSSRKLNSLLLNSLEYPRGSEVRYSDTPVALHAEERFGEAFGNL</sequence>
<organism evidence="1 2">
    <name type="scientific">Ephemerocybe angulata</name>
    <dbReference type="NCBI Taxonomy" id="980116"/>
    <lineage>
        <taxon>Eukaryota</taxon>
        <taxon>Fungi</taxon>
        <taxon>Dikarya</taxon>
        <taxon>Basidiomycota</taxon>
        <taxon>Agaricomycotina</taxon>
        <taxon>Agaricomycetes</taxon>
        <taxon>Agaricomycetidae</taxon>
        <taxon>Agaricales</taxon>
        <taxon>Agaricineae</taxon>
        <taxon>Psathyrellaceae</taxon>
        <taxon>Ephemerocybe</taxon>
    </lineage>
</organism>
<keyword evidence="2" id="KW-1185">Reference proteome</keyword>
<accession>A0A8H6MED6</accession>
<dbReference type="Proteomes" id="UP000521943">
    <property type="component" value="Unassembled WGS sequence"/>
</dbReference>
<dbReference type="AlphaFoldDB" id="A0A8H6MED6"/>
<gene>
    <name evidence="1" type="ORF">DFP72DRAFT_839333</name>
</gene>
<protein>
    <submittedName>
        <fullName evidence="1">Uncharacterized protein</fullName>
    </submittedName>
</protein>
<evidence type="ECO:0000313" key="2">
    <source>
        <dbReference type="Proteomes" id="UP000521943"/>
    </source>
</evidence>
<comment type="caution">
    <text evidence="1">The sequence shown here is derived from an EMBL/GenBank/DDBJ whole genome shotgun (WGS) entry which is preliminary data.</text>
</comment>
<proteinExistence type="predicted"/>
<reference evidence="1 2" key="1">
    <citation type="submission" date="2020-07" db="EMBL/GenBank/DDBJ databases">
        <title>Comparative genomics of pyrophilous fungi reveals a link between fire events and developmental genes.</title>
        <authorList>
            <consortium name="DOE Joint Genome Institute"/>
            <person name="Steindorff A.S."/>
            <person name="Carver A."/>
            <person name="Calhoun S."/>
            <person name="Stillman K."/>
            <person name="Liu H."/>
            <person name="Lipzen A."/>
            <person name="Pangilinan J."/>
            <person name="Labutti K."/>
            <person name="Bruns T.D."/>
            <person name="Grigoriev I.V."/>
        </authorList>
    </citation>
    <scope>NUCLEOTIDE SEQUENCE [LARGE SCALE GENOMIC DNA]</scope>
    <source>
        <strain evidence="1 2">CBS 144469</strain>
    </source>
</reference>
<name>A0A8H6MED6_9AGAR</name>